<dbReference type="Proteomes" id="UP000011976">
    <property type="component" value="Unassembled WGS sequence"/>
</dbReference>
<feature type="domain" description="J" evidence="6">
    <location>
        <begin position="146"/>
        <end position="214"/>
    </location>
</feature>
<proteinExistence type="predicted"/>
<evidence type="ECO:0000313" key="7">
    <source>
        <dbReference type="EMBL" id="GAC76068.1"/>
    </source>
</evidence>
<dbReference type="PANTHER" id="PTHR44157:SF1">
    <property type="entry name" value="DNAJ HOMOLOG SUBFAMILY C MEMBER 11"/>
    <property type="match status" value="1"/>
</dbReference>
<evidence type="ECO:0000313" key="8">
    <source>
        <dbReference type="Proteomes" id="UP000011976"/>
    </source>
</evidence>
<keyword evidence="5" id="KW-1133">Transmembrane helix</keyword>
<dbReference type="Pfam" id="PF11875">
    <property type="entry name" value="DnaJ-like_C11_C"/>
    <property type="match status" value="1"/>
</dbReference>
<evidence type="ECO:0000256" key="5">
    <source>
        <dbReference type="SAM" id="Phobius"/>
    </source>
</evidence>
<evidence type="ECO:0000256" key="1">
    <source>
        <dbReference type="ARBA" id="ARBA00004370"/>
    </source>
</evidence>
<dbReference type="OrthoDB" id="10250354at2759"/>
<dbReference type="InterPro" id="IPR055225">
    <property type="entry name" value="DNAJC11-like_beta-barrel"/>
</dbReference>
<dbReference type="SMART" id="SM00271">
    <property type="entry name" value="DnaJ"/>
    <property type="match status" value="1"/>
</dbReference>
<dbReference type="Pfam" id="PF22774">
    <property type="entry name" value="DNAJC11_beta-barrel"/>
    <property type="match status" value="1"/>
</dbReference>
<dbReference type="AlphaFoldDB" id="M9MFC8"/>
<dbReference type="InterPro" id="IPR024586">
    <property type="entry name" value="DnaJ-like_C11_C"/>
</dbReference>
<dbReference type="STRING" id="1151754.M9MFC8"/>
<evidence type="ECO:0000256" key="3">
    <source>
        <dbReference type="ARBA" id="ARBA00023186"/>
    </source>
</evidence>
<dbReference type="PROSITE" id="PS50076">
    <property type="entry name" value="DNAJ_2"/>
    <property type="match status" value="1"/>
</dbReference>
<dbReference type="EMBL" id="DF196785">
    <property type="protein sequence ID" value="GAC76068.1"/>
    <property type="molecule type" value="Genomic_DNA"/>
</dbReference>
<gene>
    <name evidence="7" type="ORF">PANT_19d00097</name>
</gene>
<dbReference type="SUPFAM" id="SSF46565">
    <property type="entry name" value="Chaperone J-domain"/>
    <property type="match status" value="1"/>
</dbReference>
<keyword evidence="2 5" id="KW-0472">Membrane</keyword>
<reference evidence="8" key="1">
    <citation type="journal article" date="2013" name="Genome Announc.">
        <title>Genome sequence of the basidiomycetous yeast Pseudozyma antarctica T-34, a producer of the glycolipid biosurfactants mannosylerythritol lipids.</title>
        <authorList>
            <person name="Morita T."/>
            <person name="Koike H."/>
            <person name="Koyama Y."/>
            <person name="Hagiwara H."/>
            <person name="Ito E."/>
            <person name="Fukuoka T."/>
            <person name="Imura T."/>
            <person name="Machida M."/>
            <person name="Kitamoto D."/>
        </authorList>
    </citation>
    <scope>NUCLEOTIDE SEQUENCE [LARGE SCALE GENOMIC DNA]</scope>
    <source>
        <strain evidence="8">T-34</strain>
    </source>
</reference>
<dbReference type="CDD" id="cd06257">
    <property type="entry name" value="DnaJ"/>
    <property type="match status" value="1"/>
</dbReference>
<dbReference type="InterPro" id="IPR036869">
    <property type="entry name" value="J_dom_sf"/>
</dbReference>
<dbReference type="PANTHER" id="PTHR44157">
    <property type="entry name" value="DNAJ HOMOLOG SUBFAMILY C MEMBER 11"/>
    <property type="match status" value="1"/>
</dbReference>
<feature type="compositionally biased region" description="Low complexity" evidence="4">
    <location>
        <begin position="295"/>
        <end position="305"/>
    </location>
</feature>
<keyword evidence="3" id="KW-0143">Chaperone</keyword>
<feature type="transmembrane region" description="Helical" evidence="5">
    <location>
        <begin position="580"/>
        <end position="600"/>
    </location>
</feature>
<dbReference type="InterPro" id="IPR052243">
    <property type="entry name" value="Mito_inner_membrane_organizer"/>
</dbReference>
<feature type="region of interest" description="Disordered" evidence="4">
    <location>
        <begin position="1"/>
        <end position="141"/>
    </location>
</feature>
<dbReference type="GO" id="GO:0042407">
    <property type="term" value="P:cristae formation"/>
    <property type="evidence" value="ECO:0007669"/>
    <property type="project" value="TreeGrafter"/>
</dbReference>
<accession>M9MFC8</accession>
<sequence>MSSGPPRATVEDSEDPDDPYAPYQPRRSGPSGSRGARPSAAASSSSTSQTSSGSTSSSSSTHAYPNDARSAGSSRTSDTGSSYGQNSTASDIYERSASSGTQGSYPREGGDEEPLFGGRPFRDTHDPAAAAEATSGDPSRATDKEYLYALLNVPSDASAEAIKDAYRALAVVLHPDKHSDPARKSAAESRFREVQRAYEILSDPEKRTVYDYFGEEGLKSSWSVAVRGRSPHEMQAEFERERRRKQAADAEALVKSKGDFTAHIDATALFAPSSRIPRRPPSQPRVPAVGKDSQPRAAPDAPADAGIAAMPGLGIAGFPRTVTMAERISRVGCTQLIGKHGFETQVTNRTSATFSGQMVSRNGLGGGNLVGTLKTHWSPRLFTEITLSFLRPQIITTKGQFTLDANSFFSWQSTMQTLLMPPTFNITYGQRLSSKSTLTGFTTVRSGTYSLLGWGAEVPGQMLVRREPAAVSVGLTKQIGEGRGWTTQMGISPVDQNISVDYALPVLGGVKLRSGFNIGTGSGLSAFTSAERRLTENVRLALGLNCALPVGGVTLRIKVNRLGQKIALPILLAREFRSDLVVLFTVVPAAAYTALHWGVLEPRKQRRLRNRLGELRAANSELILERRQAALDALALLRDQASKKARSELARSGLVVISAVYGRRDAFPPALEVGHDAAQAASQVWSEPPALPADNEQADVQNEAYWDATIAVQALVNHSQLIVPAARSKSYLLGFHDPVMGEKKHLRVTYAFRGQLHQVQVQDLAELAMPMRIHQLS</sequence>
<dbReference type="GO" id="GO:0005739">
    <property type="term" value="C:mitochondrion"/>
    <property type="evidence" value="ECO:0007669"/>
    <property type="project" value="GOC"/>
</dbReference>
<dbReference type="InterPro" id="IPR001623">
    <property type="entry name" value="DnaJ_domain"/>
</dbReference>
<dbReference type="PROSITE" id="PS00636">
    <property type="entry name" value="DNAJ_1"/>
    <property type="match status" value="1"/>
</dbReference>
<keyword evidence="5" id="KW-0812">Transmembrane</keyword>
<dbReference type="GO" id="GO:0016020">
    <property type="term" value="C:membrane"/>
    <property type="evidence" value="ECO:0007669"/>
    <property type="project" value="UniProtKB-SubCell"/>
</dbReference>
<feature type="compositionally biased region" description="Polar residues" evidence="4">
    <location>
        <begin position="71"/>
        <end position="104"/>
    </location>
</feature>
<feature type="compositionally biased region" description="Low complexity" evidence="4">
    <location>
        <begin position="24"/>
        <end position="61"/>
    </location>
</feature>
<dbReference type="InterPro" id="IPR018253">
    <property type="entry name" value="DnaJ_domain_CS"/>
</dbReference>
<feature type="region of interest" description="Disordered" evidence="4">
    <location>
        <begin position="271"/>
        <end position="305"/>
    </location>
</feature>
<protein>
    <submittedName>
        <fullName evidence="7">Molecular chaperone</fullName>
    </submittedName>
</protein>
<name>M9MFC8_PSEA3</name>
<dbReference type="PRINTS" id="PR00625">
    <property type="entry name" value="JDOMAIN"/>
</dbReference>
<evidence type="ECO:0000259" key="6">
    <source>
        <dbReference type="PROSITE" id="PS50076"/>
    </source>
</evidence>
<dbReference type="Gene3D" id="1.10.287.110">
    <property type="entry name" value="DnaJ domain"/>
    <property type="match status" value="1"/>
</dbReference>
<evidence type="ECO:0000256" key="4">
    <source>
        <dbReference type="SAM" id="MobiDB-lite"/>
    </source>
</evidence>
<evidence type="ECO:0000256" key="2">
    <source>
        <dbReference type="ARBA" id="ARBA00023136"/>
    </source>
</evidence>
<comment type="subcellular location">
    <subcellularLocation>
        <location evidence="1">Membrane</location>
    </subcellularLocation>
</comment>
<organism evidence="7 8">
    <name type="scientific">Pseudozyma antarctica (strain T-34)</name>
    <name type="common">Yeast</name>
    <name type="synonym">Candida antarctica</name>
    <dbReference type="NCBI Taxonomy" id="1151754"/>
    <lineage>
        <taxon>Eukaryota</taxon>
        <taxon>Fungi</taxon>
        <taxon>Dikarya</taxon>
        <taxon>Basidiomycota</taxon>
        <taxon>Ustilaginomycotina</taxon>
        <taxon>Ustilaginomycetes</taxon>
        <taxon>Ustilaginales</taxon>
        <taxon>Ustilaginaceae</taxon>
        <taxon>Moesziomyces</taxon>
    </lineage>
</organism>
<dbReference type="Pfam" id="PF00226">
    <property type="entry name" value="DnaJ"/>
    <property type="match status" value="1"/>
</dbReference>